<dbReference type="Gene3D" id="2.130.10.10">
    <property type="entry name" value="YVTN repeat-like/Quinoprotein amine dehydrogenase"/>
    <property type="match status" value="2"/>
</dbReference>
<dbReference type="Gene3D" id="3.90.550.10">
    <property type="entry name" value="Spore Coat Polysaccharide Biosynthesis Protein SpsA, Chain A"/>
    <property type="match status" value="1"/>
</dbReference>
<dbReference type="InterPro" id="IPR015943">
    <property type="entry name" value="WD40/YVTN_repeat-like_dom_sf"/>
</dbReference>
<dbReference type="CDD" id="cd00761">
    <property type="entry name" value="Glyco_tranf_GTA_type"/>
    <property type="match status" value="1"/>
</dbReference>
<dbReference type="SUPFAM" id="SSF53448">
    <property type="entry name" value="Nucleotide-diphospho-sugar transferases"/>
    <property type="match status" value="1"/>
</dbReference>
<accession>A0A3B0UV24</accession>
<feature type="domain" description="Glycosyltransferase 2-like" evidence="1">
    <location>
        <begin position="1455"/>
        <end position="1578"/>
    </location>
</feature>
<organism evidence="2">
    <name type="scientific">hydrothermal vent metagenome</name>
    <dbReference type="NCBI Taxonomy" id="652676"/>
    <lineage>
        <taxon>unclassified sequences</taxon>
        <taxon>metagenomes</taxon>
        <taxon>ecological metagenomes</taxon>
    </lineage>
</organism>
<dbReference type="InterPro" id="IPR001173">
    <property type="entry name" value="Glyco_trans_2-like"/>
</dbReference>
<dbReference type="InterPro" id="IPR011048">
    <property type="entry name" value="Haem_d1_sf"/>
</dbReference>
<dbReference type="Pfam" id="PF00535">
    <property type="entry name" value="Glycos_transf_2"/>
    <property type="match status" value="1"/>
</dbReference>
<dbReference type="InterPro" id="IPR029044">
    <property type="entry name" value="Nucleotide-diphossugar_trans"/>
</dbReference>
<gene>
    <name evidence="2" type="ORF">MNBD_CHLOROFLEXI01-3940</name>
</gene>
<proteinExistence type="predicted"/>
<dbReference type="SUPFAM" id="SSF51004">
    <property type="entry name" value="C-terminal (heme d1) domain of cytochrome cd1-nitrite reductase"/>
    <property type="match status" value="1"/>
</dbReference>
<protein>
    <recommendedName>
        <fullName evidence="1">Glycosyltransferase 2-like domain-containing protein</fullName>
    </recommendedName>
</protein>
<evidence type="ECO:0000313" key="2">
    <source>
        <dbReference type="EMBL" id="VAW30252.1"/>
    </source>
</evidence>
<dbReference type="EMBL" id="UOEU01000038">
    <property type="protein sequence ID" value="VAW30252.1"/>
    <property type="molecule type" value="Genomic_DNA"/>
</dbReference>
<dbReference type="Gene3D" id="1.10.150.20">
    <property type="entry name" value="5' to 3' exonuclease, C-terminal subdomain"/>
    <property type="match status" value="1"/>
</dbReference>
<dbReference type="PANTHER" id="PTHR47197">
    <property type="entry name" value="PROTEIN NIRF"/>
    <property type="match status" value="1"/>
</dbReference>
<dbReference type="PANTHER" id="PTHR47197:SF3">
    <property type="entry name" value="DIHYDRO-HEME D1 DEHYDROGENASE"/>
    <property type="match status" value="1"/>
</dbReference>
<sequence length="1681" mass="181471">MKILMNLRLVFPGQDAPFEGDRTLLIKGLPVGATIRQAAVSLTPVSALNQELFEEVLFFNGNQEPFGGTKVPGNGFVEVDFHTRRTLAAVLGTNLTNTDVTNAANNAELQVDLGGGVFMQINDRGALHSPEDGADLFTLGSDGVLPGLTASRFSLRRMDAGSMNVSQVTVRTVPTNVNLGLGQLSPFWTRVGEMTQPQTSSNFAEMLQLFLNEAERENGDYLIPLVVHSDALTRLDVTVDIEFVRQTSALPGDVGEVSLPFTHDGVAQTDGGLLQVALPAGAQVIPGETSVRVLGSFDESRVLFGPTGPVELITAVTITPQQGQAHPILLDEDLAVTAVDLLLASVSRAAILDINLLGDVDGKPFADPLLAEPIALELDRDVADTPTWVSVQLPNEFQFRAGERVWLVVQVREGEAAWSAETAVPDAVGLHHTATGGLAWRVTIDEDGNGRLAGLFRLRHTPSQFEMPLEVMVGAGDEALRVSLDRFQPLGRVDFDINFPEFAEAISQVALQTGPTLCPQGEQLQNANLEQWITTSDQIGPVEETPLWITPRTFTIAPNGKWAFANYHNELSRFVSLPFLESNFQTSTSIAPESPKHVAISADSKRIYIVTIGNNLRMINTETHAELPNSVEMDSVTHINNIVSSITLTPDGRRLYIAYVDDYNDQGYVAAVDTAVLEETLSRVSESSSAIFLNDVLVSGDSESFPNPIPLNVGQLLNLLPTSMACTPDGRSLYIATVNPEETNNDIGDNNGGIAFLSISEAVSGTEDSYIHIIDIFTHLRLIDPPIRVGQGAVDMALTPNGQWALSVNYGDNTLTVINTNRLLVEATISLDSTPNVQMQPVDIAISPDSCRAYIANEGNQSISIINLVQRSVERTIVLAQSDNGTISIAITPSADRLYVVVDDAPREMSRLLYLSLGQQQPEAWTLTTGFVMPICFADPHKLTAVLGPITNEARENRPSRPTALSQAVPAVGNCIYDFSFWGIASDIDAVAEVIWQGDACMLQRVDRIPIQLLERPRAQEDSFSTATAHPYIAERLLSELASGSLMLHRIRLIAPAGANQVEIRFLIPPETLAIVDTVSFQATQEAVENSDLRFASGDELVGWRLLPETATGFLPLIEEDGTCLQNAGSADIALVQTFAVTAAQPFILLFEGSATAQLAGQEAAHVELRWLAEGEAVVGEVASLAVTAVDNQKHTLNGTVPTDALSAELHLVIPRNTTVVVSQISFQPVEIVQVPINFIAQAPGKLTISDFQIAYDIPAGIIRPPLPPAGLCQPTPPGRPPGGKPGDACVCPWCSHECPECAAEQTQAVAQVSTRTQAIRVQPLRRRSLAARSGLTESAASNSLIIDASPVPPAVQLKEAVTAVIPTTKAAWVALAGDLAITAVPLTEINGIGPERATTLANMEISTMDKLATADSAAIAEAINGVSLNMADTFIAKAQSMLNNPDNLQVPLVSCVMPTVNRRHFVPQSIAYFLRQDYPNRELIIVDDGSDPIEDLIPDDEQIHYVRQDTPMTVGAKRNLGFEMAGGQILATWDDDVWTADWQLSYQVASLLQNGADICGLDNRLHYDLISGQAWHSVSPPGKRPWLPGNSLCFTRTFWEAHPFADANLGEDIQFVRSDSAAKIVALQAIAFQVDIIHGSNVSPKNSASPLWHTYPVQEIQALMGDDWAFYVELSQRLAA</sequence>
<name>A0A3B0UV24_9ZZZZ</name>
<reference evidence="2" key="1">
    <citation type="submission" date="2018-06" db="EMBL/GenBank/DDBJ databases">
        <authorList>
            <person name="Zhirakovskaya E."/>
        </authorList>
    </citation>
    <scope>NUCLEOTIDE SEQUENCE</scope>
</reference>
<evidence type="ECO:0000259" key="1">
    <source>
        <dbReference type="Pfam" id="PF00535"/>
    </source>
</evidence>
<dbReference type="InterPro" id="IPR051200">
    <property type="entry name" value="Host-pathogen_enzymatic-act"/>
</dbReference>